<proteinExistence type="predicted"/>
<protein>
    <submittedName>
        <fullName evidence="1">Uncharacterized protein</fullName>
    </submittedName>
</protein>
<dbReference type="EMBL" id="JAFBCV010000001">
    <property type="protein sequence ID" value="MBM7837449.1"/>
    <property type="molecule type" value="Genomic_DNA"/>
</dbReference>
<evidence type="ECO:0000313" key="2">
    <source>
        <dbReference type="Proteomes" id="UP001179280"/>
    </source>
</evidence>
<dbReference type="Proteomes" id="UP001179280">
    <property type="component" value="Unassembled WGS sequence"/>
</dbReference>
<dbReference type="RefSeq" id="WP_035419527.1">
    <property type="nucleotide sequence ID" value="NZ_JAFBCV010000001.1"/>
</dbReference>
<organism evidence="1 2">
    <name type="scientific">Shouchella xiaoxiensis</name>
    <dbReference type="NCBI Taxonomy" id="766895"/>
    <lineage>
        <taxon>Bacteria</taxon>
        <taxon>Bacillati</taxon>
        <taxon>Bacillota</taxon>
        <taxon>Bacilli</taxon>
        <taxon>Bacillales</taxon>
        <taxon>Bacillaceae</taxon>
        <taxon>Shouchella</taxon>
    </lineage>
</organism>
<name>A0ABS2SPK3_9BACI</name>
<reference evidence="1" key="1">
    <citation type="submission" date="2021-01" db="EMBL/GenBank/DDBJ databases">
        <title>Genomic Encyclopedia of Type Strains, Phase IV (KMG-IV): sequencing the most valuable type-strain genomes for metagenomic binning, comparative biology and taxonomic classification.</title>
        <authorList>
            <person name="Goeker M."/>
        </authorList>
    </citation>
    <scope>NUCLEOTIDE SEQUENCE</scope>
    <source>
        <strain evidence="1">DSM 21943</strain>
    </source>
</reference>
<accession>A0ABS2SPK3</accession>
<sequence>MELSSYSYWKRNQLKAIFSRFPSSVVTFRFIGSYYFVYSVRWSENDPIVIRSDLEEMELLINRELGLEHRYQQRKRRI</sequence>
<evidence type="ECO:0000313" key="1">
    <source>
        <dbReference type="EMBL" id="MBM7837449.1"/>
    </source>
</evidence>
<gene>
    <name evidence="1" type="ORF">JOC54_000680</name>
</gene>
<keyword evidence="2" id="KW-1185">Reference proteome</keyword>
<comment type="caution">
    <text evidence="1">The sequence shown here is derived from an EMBL/GenBank/DDBJ whole genome shotgun (WGS) entry which is preliminary data.</text>
</comment>